<dbReference type="OrthoDB" id="2018313at2759"/>
<dbReference type="Pfam" id="PF01582">
    <property type="entry name" value="TIR"/>
    <property type="match status" value="1"/>
</dbReference>
<dbReference type="PANTHER" id="PTHR11017">
    <property type="entry name" value="LEUCINE-RICH REPEAT-CONTAINING PROTEIN"/>
    <property type="match status" value="1"/>
</dbReference>
<dbReference type="SMART" id="SM00369">
    <property type="entry name" value="LRR_TYP"/>
    <property type="match status" value="5"/>
</dbReference>
<dbReference type="Gene3D" id="3.40.50.10140">
    <property type="entry name" value="Toll/interleukin-1 receptor homology (TIR) domain"/>
    <property type="match status" value="2"/>
</dbReference>
<sequence length="956" mass="108602">MDDNDPVSVSSTPPPRRAFRLHWDVFLSFTSEEDTRHSTFTTNLYSSLQNHGVRVFRHDNAFGRDDVVVEAIEDSAASIVIMSPNYASSQWCLEELSKVDPEDVRRQRGAFEEHFRNHEERFGKDKVMRWRRAMEKAGETPSWVFNNSEEAQLVQALVTRVFIELSNTPVVRDMGRQIVRENSLVDPGMRTRLWDRDEIMTVLKDMKGTQCIEGIVLDFEKRNIVKHPSGDKISWVNFRRKPNFTSAVTYLKERYKSYLEGRAEKEREVIICTKSFKNMVNLRLLQINNVNLEGEFKYLPVELKWLQWKGCPMKTLPSDFCPRKVVVLDLSVSKIEHLWCSNNYKVLENLKVLNLHGCYNLTVIPDLSGHQALEKLDLERCGLPQFIGKLCSLKELSLNHSALEEIPDSIGSLANLEELSLKCCRSLTRIPDSIGNLKSLTNFFINGTKIKELPWSIGSLSNLKHLLIGENYFLSKLPDSIGGLASIVELNIEGTSMTNLPDQIGALKVLKKLEIRKCESLISLPESIGSMLTLTTLIIFQANISELPESIGMLENLIVLRLDKCKQLYKLPSSIGKLKSLQRLLMEETAVTDLPESFGMLSSVMIIKMAKNPHVELLENSTPEDAVIHNTKEKSKLIDFPTSFLNLSRLCEFNICGWQISGKIPDDFEKLSTLEILNLGHNHFCSLPSSLRGLSILKKLILSHCKELKTLPPLPSSLQEVNVSNCIALESFSDLSNLENLCDLNLTNCEKLVDIPGLKCLESLRRLYMSGCNACSSVVKRRLAKAPLRNFRNISMPGSKIPDFFSQKEVRFKDFKNRQIKGVIIGVVFSVNHQISEDFRHPLPAAAIGDIEASILKLDFPIFKTSLHLMGVPKTNDNQIHLCQYPNCHPLVSSLKDGYKIHVTKRNPPFMKGVELKNWGIYMVFDGDDDYEGDKESLNQRQKSIPERLAKFFSDL</sequence>
<dbReference type="Proteomes" id="UP000737018">
    <property type="component" value="Unassembled WGS sequence"/>
</dbReference>
<dbReference type="AlphaFoldDB" id="A0A8J4RTI9"/>
<keyword evidence="5" id="KW-1185">Reference proteome</keyword>
<dbReference type="PROSITE" id="PS50104">
    <property type="entry name" value="TIR"/>
    <property type="match status" value="1"/>
</dbReference>
<keyword evidence="2" id="KW-0677">Repeat</keyword>
<dbReference type="GO" id="GO:0006952">
    <property type="term" value="P:defense response"/>
    <property type="evidence" value="ECO:0007669"/>
    <property type="project" value="InterPro"/>
</dbReference>
<organism evidence="4 5">
    <name type="scientific">Castanea mollissima</name>
    <name type="common">Chinese chestnut</name>
    <dbReference type="NCBI Taxonomy" id="60419"/>
    <lineage>
        <taxon>Eukaryota</taxon>
        <taxon>Viridiplantae</taxon>
        <taxon>Streptophyta</taxon>
        <taxon>Embryophyta</taxon>
        <taxon>Tracheophyta</taxon>
        <taxon>Spermatophyta</taxon>
        <taxon>Magnoliopsida</taxon>
        <taxon>eudicotyledons</taxon>
        <taxon>Gunneridae</taxon>
        <taxon>Pentapetalae</taxon>
        <taxon>rosids</taxon>
        <taxon>fabids</taxon>
        <taxon>Fagales</taxon>
        <taxon>Fagaceae</taxon>
        <taxon>Castanea</taxon>
    </lineage>
</organism>
<keyword evidence="1" id="KW-0433">Leucine-rich repeat</keyword>
<name>A0A8J4RTI9_9ROSI</name>
<dbReference type="SMART" id="SM00255">
    <property type="entry name" value="TIR"/>
    <property type="match status" value="1"/>
</dbReference>
<evidence type="ECO:0000313" key="5">
    <source>
        <dbReference type="Proteomes" id="UP000737018"/>
    </source>
</evidence>
<dbReference type="SUPFAM" id="SSF52200">
    <property type="entry name" value="Toll/Interleukin receptor TIR domain"/>
    <property type="match status" value="1"/>
</dbReference>
<reference evidence="4" key="1">
    <citation type="submission" date="2020-03" db="EMBL/GenBank/DDBJ databases">
        <title>Castanea mollissima Vanexum genome sequencing.</title>
        <authorList>
            <person name="Staton M."/>
        </authorList>
    </citation>
    <scope>NUCLEOTIDE SEQUENCE</scope>
    <source>
        <tissue evidence="4">Leaf</tissue>
    </source>
</reference>
<gene>
    <name evidence="4" type="ORF">CMV_003342</name>
</gene>
<evidence type="ECO:0000256" key="1">
    <source>
        <dbReference type="ARBA" id="ARBA00022614"/>
    </source>
</evidence>
<dbReference type="InterPro" id="IPR032675">
    <property type="entry name" value="LRR_dom_sf"/>
</dbReference>
<dbReference type="Gene3D" id="3.80.10.10">
    <property type="entry name" value="Ribonuclease Inhibitor"/>
    <property type="match status" value="4"/>
</dbReference>
<feature type="domain" description="TIR" evidence="3">
    <location>
        <begin position="21"/>
        <end position="165"/>
    </location>
</feature>
<dbReference type="InterPro" id="IPR003591">
    <property type="entry name" value="Leu-rich_rpt_typical-subtyp"/>
</dbReference>
<dbReference type="InterPro" id="IPR035897">
    <property type="entry name" value="Toll_tir_struct_dom_sf"/>
</dbReference>
<dbReference type="InterPro" id="IPR055414">
    <property type="entry name" value="LRR_R13L4/SHOC2-like"/>
</dbReference>
<evidence type="ECO:0000259" key="3">
    <source>
        <dbReference type="PROSITE" id="PS50104"/>
    </source>
</evidence>
<dbReference type="SUPFAM" id="SSF52058">
    <property type="entry name" value="L domain-like"/>
    <property type="match status" value="2"/>
</dbReference>
<dbReference type="InterPro" id="IPR000157">
    <property type="entry name" value="TIR_dom"/>
</dbReference>
<comment type="caution">
    <text evidence="4">The sequence shown here is derived from an EMBL/GenBank/DDBJ whole genome shotgun (WGS) entry which is preliminary data.</text>
</comment>
<dbReference type="PANTHER" id="PTHR11017:SF385">
    <property type="entry name" value="DISEASE RESISTANCE PROTEIN (TIR-NBS-LRR CLASS)-RELATED"/>
    <property type="match status" value="1"/>
</dbReference>
<evidence type="ECO:0000313" key="4">
    <source>
        <dbReference type="EMBL" id="KAF3973234.1"/>
    </source>
</evidence>
<accession>A0A8J4RTI9</accession>
<proteinExistence type="predicted"/>
<dbReference type="EMBL" id="JRKL02000265">
    <property type="protein sequence ID" value="KAF3973234.1"/>
    <property type="molecule type" value="Genomic_DNA"/>
</dbReference>
<protein>
    <recommendedName>
        <fullName evidence="3">TIR domain-containing protein</fullName>
    </recommendedName>
</protein>
<dbReference type="GO" id="GO:0007165">
    <property type="term" value="P:signal transduction"/>
    <property type="evidence" value="ECO:0007669"/>
    <property type="project" value="InterPro"/>
</dbReference>
<evidence type="ECO:0000256" key="2">
    <source>
        <dbReference type="ARBA" id="ARBA00022737"/>
    </source>
</evidence>
<dbReference type="InterPro" id="IPR044974">
    <property type="entry name" value="Disease_R_plants"/>
</dbReference>
<dbReference type="Pfam" id="PF23598">
    <property type="entry name" value="LRR_14"/>
    <property type="match status" value="1"/>
</dbReference>